<keyword evidence="1" id="KW-0328">Glycosyltransferase</keyword>
<evidence type="ECO:0000256" key="1">
    <source>
        <dbReference type="ARBA" id="ARBA00022676"/>
    </source>
</evidence>
<dbReference type="GO" id="GO:0016757">
    <property type="term" value="F:glycosyltransferase activity"/>
    <property type="evidence" value="ECO:0007669"/>
    <property type="project" value="UniProtKB-KW"/>
</dbReference>
<organism evidence="5 6">
    <name type="scientific">Halosegnis rubeus</name>
    <dbReference type="NCBI Taxonomy" id="2212850"/>
    <lineage>
        <taxon>Archaea</taxon>
        <taxon>Methanobacteriati</taxon>
        <taxon>Methanobacteriota</taxon>
        <taxon>Stenosarchaea group</taxon>
        <taxon>Halobacteria</taxon>
        <taxon>Halobacteriales</taxon>
        <taxon>Natronomonadaceae</taxon>
        <taxon>Halosegnis</taxon>
    </lineage>
</organism>
<dbReference type="SUPFAM" id="SSF53756">
    <property type="entry name" value="UDP-Glycosyltransferase/glycogen phosphorylase"/>
    <property type="match status" value="1"/>
</dbReference>
<name>A0A5N5U7T6_9EURY</name>
<reference evidence="5 6" key="1">
    <citation type="submission" date="2019-10" db="EMBL/GenBank/DDBJ databases">
        <title>Unraveling microbial dark matter from salterns through culturing: the case of the genus Halosegnis.</title>
        <authorList>
            <person name="Duran-Viseras A."/>
            <person name="Andrei A.-S."/>
            <person name="Vera-Gargallo B."/>
            <person name="Ghai R."/>
            <person name="Sanchez-Porro C."/>
            <person name="Ventosa A."/>
        </authorList>
    </citation>
    <scope>NUCLEOTIDE SEQUENCE [LARGE SCALE GENOMIC DNA]</scope>
    <source>
        <strain evidence="5 6">F18-79</strain>
    </source>
</reference>
<evidence type="ECO:0000313" key="6">
    <source>
        <dbReference type="Proteomes" id="UP000326865"/>
    </source>
</evidence>
<protein>
    <submittedName>
        <fullName evidence="5">Glycosyltransferase</fullName>
    </submittedName>
</protein>
<feature type="domain" description="Glycosyl transferase family 1" evidence="3">
    <location>
        <begin position="214"/>
        <end position="362"/>
    </location>
</feature>
<dbReference type="RefSeq" id="WP_152133942.1">
    <property type="nucleotide sequence ID" value="NZ_QKKZ01000002.1"/>
</dbReference>
<dbReference type="Proteomes" id="UP000326865">
    <property type="component" value="Unassembled WGS sequence"/>
</dbReference>
<dbReference type="Pfam" id="PF13439">
    <property type="entry name" value="Glyco_transf_4"/>
    <property type="match status" value="1"/>
</dbReference>
<feature type="domain" description="Glycosyltransferase subfamily 4-like N-terminal" evidence="4">
    <location>
        <begin position="14"/>
        <end position="203"/>
    </location>
</feature>
<sequence>MHVCVVFGLTLAPPGGAERLCIEEATHFAGDHDVTVFAPEYDADYVAETLPDPVETVEYGRPHKGWRGVRRLRPLLAERDPALVLSHYATEEVSVCCVLDGTPYAPHVHGSVLWFPDDPRLVPHVGTPAYERLVSEVPGHRTFHDPPDLSARQRLWATVGERVRGRGLRNAAAVFTGSQRVAHELDGLYDADSTVVRPGIDAAWLDGHDPRVLSEHEYDLLSVSRLDPRKRIETQIRAVGQLAERGYDVGLTVCGTGPDEDRLREIVEDTGIQERVTFAGYVDDADLPGYYAGADVFGCSAWMSYGLSPLEAYGVGTPVVLSMDTYAKELLASEPAASVADPDPESWADAVATRLDSDETPNQDAVPTWTEFCREKERRLRERGLLT</sequence>
<dbReference type="Gene3D" id="3.40.50.2000">
    <property type="entry name" value="Glycogen Phosphorylase B"/>
    <property type="match status" value="2"/>
</dbReference>
<accession>A0A5N5U7T6</accession>
<evidence type="ECO:0000313" key="5">
    <source>
        <dbReference type="EMBL" id="KAB7514700.1"/>
    </source>
</evidence>
<evidence type="ECO:0000256" key="2">
    <source>
        <dbReference type="ARBA" id="ARBA00022679"/>
    </source>
</evidence>
<dbReference type="AlphaFoldDB" id="A0A5N5U7T6"/>
<dbReference type="InterPro" id="IPR001296">
    <property type="entry name" value="Glyco_trans_1"/>
</dbReference>
<dbReference type="CDD" id="cd03801">
    <property type="entry name" value="GT4_PimA-like"/>
    <property type="match status" value="1"/>
</dbReference>
<evidence type="ECO:0000259" key="3">
    <source>
        <dbReference type="Pfam" id="PF00534"/>
    </source>
</evidence>
<dbReference type="Pfam" id="PF00534">
    <property type="entry name" value="Glycos_transf_1"/>
    <property type="match status" value="1"/>
</dbReference>
<dbReference type="EMBL" id="QKKZ01000002">
    <property type="protein sequence ID" value="KAB7514700.1"/>
    <property type="molecule type" value="Genomic_DNA"/>
</dbReference>
<gene>
    <name evidence="5" type="ORF">DM867_06180</name>
</gene>
<keyword evidence="6" id="KW-1185">Reference proteome</keyword>
<evidence type="ECO:0000259" key="4">
    <source>
        <dbReference type="Pfam" id="PF13439"/>
    </source>
</evidence>
<keyword evidence="2 5" id="KW-0808">Transferase</keyword>
<dbReference type="InterPro" id="IPR028098">
    <property type="entry name" value="Glyco_trans_4-like_N"/>
</dbReference>
<proteinExistence type="predicted"/>
<dbReference type="PANTHER" id="PTHR12526:SF510">
    <property type="entry name" value="D-INOSITOL 3-PHOSPHATE GLYCOSYLTRANSFERASE"/>
    <property type="match status" value="1"/>
</dbReference>
<comment type="caution">
    <text evidence="5">The sequence shown here is derived from an EMBL/GenBank/DDBJ whole genome shotgun (WGS) entry which is preliminary data.</text>
</comment>
<dbReference type="PANTHER" id="PTHR12526">
    <property type="entry name" value="GLYCOSYLTRANSFERASE"/>
    <property type="match status" value="1"/>
</dbReference>